<protein>
    <submittedName>
        <fullName evidence="2">Transposase</fullName>
    </submittedName>
</protein>
<reference evidence="2" key="1">
    <citation type="submission" date="2016-11" db="UniProtKB">
        <authorList>
            <consortium name="WormBaseParasite"/>
        </authorList>
    </citation>
    <scope>IDENTIFICATION</scope>
</reference>
<name>A0A1I7YKY8_9BILA</name>
<organism evidence="1 2">
    <name type="scientific">Steinernema glaseri</name>
    <dbReference type="NCBI Taxonomy" id="37863"/>
    <lineage>
        <taxon>Eukaryota</taxon>
        <taxon>Metazoa</taxon>
        <taxon>Ecdysozoa</taxon>
        <taxon>Nematoda</taxon>
        <taxon>Chromadorea</taxon>
        <taxon>Rhabditida</taxon>
        <taxon>Tylenchina</taxon>
        <taxon>Panagrolaimomorpha</taxon>
        <taxon>Strongyloidoidea</taxon>
        <taxon>Steinernematidae</taxon>
        <taxon>Steinernema</taxon>
    </lineage>
</organism>
<proteinExistence type="predicted"/>
<sequence>MKSRFAVIQSEIRLKTEAIERSKLRKRFDTEPSMRCLASTNKEKLGVPKMTEVDGYWRKLLGVSKVSDLNHPSLARFGREVKREYTTIDSSGLTTGQVVEWFRTVCSKTAKRKAAGPD</sequence>
<dbReference type="Proteomes" id="UP000095287">
    <property type="component" value="Unplaced"/>
</dbReference>
<dbReference type="AlphaFoldDB" id="A0A1I7YKY8"/>
<evidence type="ECO:0000313" key="2">
    <source>
        <dbReference type="WBParaSite" id="L893_g174.t1"/>
    </source>
</evidence>
<keyword evidence="1" id="KW-1185">Reference proteome</keyword>
<dbReference type="WBParaSite" id="L893_g174.t1">
    <property type="protein sequence ID" value="L893_g174.t1"/>
    <property type="gene ID" value="L893_g174"/>
</dbReference>
<accession>A0A1I7YKY8</accession>
<evidence type="ECO:0000313" key="1">
    <source>
        <dbReference type="Proteomes" id="UP000095287"/>
    </source>
</evidence>